<dbReference type="PANTHER" id="PTHR39452:SF1">
    <property type="entry name" value="CHEY-P PHOSPHATASE CHEX"/>
    <property type="match status" value="1"/>
</dbReference>
<evidence type="ECO:0000256" key="1">
    <source>
        <dbReference type="ARBA" id="ARBA00022500"/>
    </source>
</evidence>
<dbReference type="RefSeq" id="WP_096182839.1">
    <property type="nucleotide sequence ID" value="NZ_BDUF01000084.1"/>
</dbReference>
<feature type="domain" description="Chemotaxis phosphatase CheX-like" evidence="2">
    <location>
        <begin position="45"/>
        <end position="130"/>
    </location>
</feature>
<dbReference type="InterPro" id="IPR038756">
    <property type="entry name" value="CheX-like"/>
</dbReference>
<keyword evidence="4" id="KW-1185">Reference proteome</keyword>
<protein>
    <submittedName>
        <fullName evidence="3">Chemotaxis protein CheX</fullName>
    </submittedName>
</protein>
<evidence type="ECO:0000313" key="4">
    <source>
        <dbReference type="Proteomes" id="UP000217785"/>
    </source>
</evidence>
<proteinExistence type="predicted"/>
<accession>A0A292YRR7</accession>
<dbReference type="EMBL" id="BDUF01000084">
    <property type="protein sequence ID" value="GAX91104.1"/>
    <property type="molecule type" value="Genomic_DNA"/>
</dbReference>
<evidence type="ECO:0000313" key="3">
    <source>
        <dbReference type="EMBL" id="GAX91104.1"/>
    </source>
</evidence>
<comment type="caution">
    <text evidence="3">The sequence shown here is derived from an EMBL/GenBank/DDBJ whole genome shotgun (WGS) entry which is preliminary data.</text>
</comment>
<keyword evidence="1" id="KW-0145">Chemotaxis</keyword>
<gene>
    <name evidence="3" type="ORF">EFBL_2764</name>
</gene>
<dbReference type="PANTHER" id="PTHR39452">
    <property type="entry name" value="CHEY-P PHOSPHATASE CHEX"/>
    <property type="match status" value="1"/>
</dbReference>
<dbReference type="SUPFAM" id="SSF103039">
    <property type="entry name" value="CheC-like"/>
    <property type="match status" value="1"/>
</dbReference>
<dbReference type="Gene3D" id="3.40.1550.10">
    <property type="entry name" value="CheC-like"/>
    <property type="match status" value="1"/>
</dbReference>
<dbReference type="AlphaFoldDB" id="A0A292YRR7"/>
<dbReference type="GO" id="GO:0006935">
    <property type="term" value="P:chemotaxis"/>
    <property type="evidence" value="ECO:0007669"/>
    <property type="project" value="UniProtKB-KW"/>
</dbReference>
<dbReference type="InterPro" id="IPR028051">
    <property type="entry name" value="CheX-like_dom"/>
</dbReference>
<dbReference type="Pfam" id="PF13690">
    <property type="entry name" value="CheX"/>
    <property type="match status" value="1"/>
</dbReference>
<sequence>MAARIISPFMQSAASILEQMTRVQAEPGTVVASHPELHASYLWILIDLHGAVQASVAFGFVPDTALKIASAMMGGFQLNELDAISQSAISELGNMISGNACSLLSQEGLVVDISPPKLVFGQNVTTASTSAVAVPLSLREMGVMELKLLIA</sequence>
<dbReference type="Proteomes" id="UP000217785">
    <property type="component" value="Unassembled WGS sequence"/>
</dbReference>
<evidence type="ECO:0000259" key="2">
    <source>
        <dbReference type="Pfam" id="PF13690"/>
    </source>
</evidence>
<dbReference type="InterPro" id="IPR028976">
    <property type="entry name" value="CheC-like_sf"/>
</dbReference>
<name>A0A292YRR7_9BACL</name>
<dbReference type="CDD" id="cd17906">
    <property type="entry name" value="CheX"/>
    <property type="match status" value="1"/>
</dbReference>
<reference evidence="4" key="1">
    <citation type="submission" date="2017-07" db="EMBL/GenBank/DDBJ databases">
        <title>Draft genome sequence of Effusibacillus lacus strain skLN1.</title>
        <authorList>
            <person name="Watanabe M."/>
            <person name="Kojima H."/>
            <person name="Fukui M."/>
        </authorList>
    </citation>
    <scope>NUCLEOTIDE SEQUENCE [LARGE SCALE GENOMIC DNA]</scope>
    <source>
        <strain evidence="4">skLN1</strain>
    </source>
</reference>
<organism evidence="3 4">
    <name type="scientific">Effusibacillus lacus</name>
    <dbReference type="NCBI Taxonomy" id="1348429"/>
    <lineage>
        <taxon>Bacteria</taxon>
        <taxon>Bacillati</taxon>
        <taxon>Bacillota</taxon>
        <taxon>Bacilli</taxon>
        <taxon>Bacillales</taxon>
        <taxon>Alicyclobacillaceae</taxon>
        <taxon>Effusibacillus</taxon>
    </lineage>
</organism>
<dbReference type="OrthoDB" id="9788100at2"/>